<organism evidence="1">
    <name type="scientific">Arion vulgaris</name>
    <dbReference type="NCBI Taxonomy" id="1028688"/>
    <lineage>
        <taxon>Eukaryota</taxon>
        <taxon>Metazoa</taxon>
        <taxon>Spiralia</taxon>
        <taxon>Lophotrochozoa</taxon>
        <taxon>Mollusca</taxon>
        <taxon>Gastropoda</taxon>
        <taxon>Heterobranchia</taxon>
        <taxon>Euthyneura</taxon>
        <taxon>Panpulmonata</taxon>
        <taxon>Eupulmonata</taxon>
        <taxon>Stylommatophora</taxon>
        <taxon>Helicina</taxon>
        <taxon>Arionoidea</taxon>
        <taxon>Arionidae</taxon>
        <taxon>Arion</taxon>
    </lineage>
</organism>
<protein>
    <submittedName>
        <fullName evidence="1">Uncharacterized protein</fullName>
    </submittedName>
</protein>
<feature type="non-terminal residue" evidence="1">
    <location>
        <position position="59"/>
    </location>
</feature>
<accession>A0A0B6YZI3</accession>
<dbReference type="AlphaFoldDB" id="A0A0B6YZI3"/>
<gene>
    <name evidence="1" type="primary">ORF42500</name>
</gene>
<reference evidence="1" key="1">
    <citation type="submission" date="2014-12" db="EMBL/GenBank/DDBJ databases">
        <title>Insight into the proteome of Arion vulgaris.</title>
        <authorList>
            <person name="Aradska J."/>
            <person name="Bulat T."/>
            <person name="Smidak R."/>
            <person name="Sarate P."/>
            <person name="Gangsoo J."/>
            <person name="Sialana F."/>
            <person name="Bilban M."/>
            <person name="Lubec G."/>
        </authorList>
    </citation>
    <scope>NUCLEOTIDE SEQUENCE</scope>
    <source>
        <tissue evidence="1">Skin</tissue>
    </source>
</reference>
<dbReference type="EMBL" id="HACG01014657">
    <property type="protein sequence ID" value="CEK61522.1"/>
    <property type="molecule type" value="Transcribed_RNA"/>
</dbReference>
<proteinExistence type="predicted"/>
<name>A0A0B6YZI3_9EUPU</name>
<sequence>MLGTSKEEIQYDWEKGDVQAIHWWKCRQLTISHTLRYMHDAHSQTGNDVRDEVTSRAEI</sequence>
<evidence type="ECO:0000313" key="1">
    <source>
        <dbReference type="EMBL" id="CEK61522.1"/>
    </source>
</evidence>